<keyword evidence="1" id="KW-0802">TPR repeat</keyword>
<dbReference type="PROSITE" id="PS50005">
    <property type="entry name" value="TPR"/>
    <property type="match status" value="1"/>
</dbReference>
<keyword evidence="3" id="KW-0472">Membrane</keyword>
<accession>A0A319D093</accession>
<dbReference type="GO" id="GO:0051787">
    <property type="term" value="F:misfolded protein binding"/>
    <property type="evidence" value="ECO:0007669"/>
    <property type="project" value="TreeGrafter"/>
</dbReference>
<protein>
    <submittedName>
        <fullName evidence="4">Uncharacterized protein</fullName>
    </submittedName>
</protein>
<dbReference type="SMART" id="SM00028">
    <property type="entry name" value="TPR"/>
    <property type="match status" value="2"/>
</dbReference>
<feature type="transmembrane region" description="Helical" evidence="3">
    <location>
        <begin position="93"/>
        <end position="114"/>
    </location>
</feature>
<proteinExistence type="predicted"/>
<keyword evidence="5" id="KW-1185">Reference proteome</keyword>
<dbReference type="Gene3D" id="1.25.40.10">
    <property type="entry name" value="Tetratricopeptide repeat domain"/>
    <property type="match status" value="1"/>
</dbReference>
<dbReference type="EMBL" id="KZ825960">
    <property type="protein sequence ID" value="PYH90995.1"/>
    <property type="molecule type" value="Genomic_DNA"/>
</dbReference>
<evidence type="ECO:0000256" key="1">
    <source>
        <dbReference type="PROSITE-ProRule" id="PRU00339"/>
    </source>
</evidence>
<evidence type="ECO:0000256" key="2">
    <source>
        <dbReference type="SAM" id="MobiDB-lite"/>
    </source>
</evidence>
<evidence type="ECO:0000313" key="4">
    <source>
        <dbReference type="EMBL" id="PYH90995.1"/>
    </source>
</evidence>
<dbReference type="VEuPathDB" id="FungiDB:BO71DRAFT_386507"/>
<dbReference type="InterPro" id="IPR040201">
    <property type="entry name" value="Mrg3-like"/>
</dbReference>
<dbReference type="OrthoDB" id="10050400at2759"/>
<sequence>MFRTATRRAASALRTTTTHQHAHAHAHAQHHSRHPLTTLTACKSTPLRPSPLLKPNSLPTTTTTTTTRQLTYAQRIKQGYQASRKDIWRRNPIALPFAILSIITATGLFSYIAYIEVTENTPKYSRYPAPVAERLRTAVYYTELNLNPAKAAKAYQEAQALALELGMHPYCEEVLGIRVQTAMMLEMAGLVPASIQVLESTLQGALSYVAEARERSTEGQGVMQTKEAEEREETRRVYMVLRKVVGISIKLAELYQGDHVQDAKKAELMQMFAVQVCLKEMNRRHSLGLPVGGGQDDTWMNLGEIATALTELGHTYTSQGKSELARPLFLRALDLVRADEGENPSRKQVTLLSDIAACVADQAMSPRPLEDPGVSREDAIEAARKWAGKAIEAFRGLDNLDDAGDAEGKMSYCSALMTLGELARFQNKPEEAIAHFTEAKKVVDGDLDADWVGEALTKALDELENVKQ</sequence>
<dbReference type="PANTHER" id="PTHR28142">
    <property type="entry name" value="MITOCHONDRIAL INNER MEMBRANE I-AAA PROTEASE SUPERCOMPLEX SUBUNIT MGR3-RELATED"/>
    <property type="match status" value="1"/>
</dbReference>
<keyword evidence="3" id="KW-0812">Transmembrane</keyword>
<reference evidence="4 5" key="1">
    <citation type="submission" date="2018-02" db="EMBL/GenBank/DDBJ databases">
        <title>The genomes of Aspergillus section Nigri reveals drivers in fungal speciation.</title>
        <authorList>
            <consortium name="DOE Joint Genome Institute"/>
            <person name="Vesth T.C."/>
            <person name="Nybo J."/>
            <person name="Theobald S."/>
            <person name="Brandl J."/>
            <person name="Frisvad J.C."/>
            <person name="Nielsen K.F."/>
            <person name="Lyhne E.K."/>
            <person name="Kogle M.E."/>
            <person name="Kuo A."/>
            <person name="Riley R."/>
            <person name="Clum A."/>
            <person name="Nolan M."/>
            <person name="Lipzen A."/>
            <person name="Salamov A."/>
            <person name="Henrissat B."/>
            <person name="Wiebenga A."/>
            <person name="De vries R.P."/>
            <person name="Grigoriev I.V."/>
            <person name="Mortensen U.H."/>
            <person name="Andersen M.R."/>
            <person name="Baker S.E."/>
        </authorList>
    </citation>
    <scope>NUCLEOTIDE SEQUENCE [LARGE SCALE GENOMIC DNA]</scope>
    <source>
        <strain evidence="4 5">CBS 707.79</strain>
    </source>
</reference>
<feature type="region of interest" description="Disordered" evidence="2">
    <location>
        <begin position="1"/>
        <end position="66"/>
    </location>
</feature>
<evidence type="ECO:0000313" key="5">
    <source>
        <dbReference type="Proteomes" id="UP000247810"/>
    </source>
</evidence>
<dbReference type="InterPro" id="IPR011990">
    <property type="entry name" value="TPR-like_helical_dom_sf"/>
</dbReference>
<evidence type="ECO:0000256" key="3">
    <source>
        <dbReference type="SAM" id="Phobius"/>
    </source>
</evidence>
<dbReference type="AlphaFoldDB" id="A0A319D093"/>
<dbReference type="PANTHER" id="PTHR28142:SF1">
    <property type="entry name" value="MITOCHONDRIAL INNER MEMBRANE I-AAA PROTEASE SUPERCOMPLEX SUBUNIT MGR3-RELATED"/>
    <property type="match status" value="1"/>
</dbReference>
<feature type="repeat" description="TPR" evidence="1">
    <location>
        <begin position="306"/>
        <end position="339"/>
    </location>
</feature>
<keyword evidence="3" id="KW-1133">Transmembrane helix</keyword>
<dbReference type="STRING" id="1448320.A0A319D093"/>
<organism evidence="4 5">
    <name type="scientific">Aspergillus ellipticus CBS 707.79</name>
    <dbReference type="NCBI Taxonomy" id="1448320"/>
    <lineage>
        <taxon>Eukaryota</taxon>
        <taxon>Fungi</taxon>
        <taxon>Dikarya</taxon>
        <taxon>Ascomycota</taxon>
        <taxon>Pezizomycotina</taxon>
        <taxon>Eurotiomycetes</taxon>
        <taxon>Eurotiomycetidae</taxon>
        <taxon>Eurotiales</taxon>
        <taxon>Aspergillaceae</taxon>
        <taxon>Aspergillus</taxon>
        <taxon>Aspergillus subgen. Circumdati</taxon>
    </lineage>
</organism>
<feature type="compositionally biased region" description="Low complexity" evidence="2">
    <location>
        <begin position="46"/>
        <end position="66"/>
    </location>
</feature>
<dbReference type="Pfam" id="PF13181">
    <property type="entry name" value="TPR_8"/>
    <property type="match status" value="1"/>
</dbReference>
<dbReference type="GO" id="GO:0006515">
    <property type="term" value="P:protein quality control for misfolded or incompletely synthesized proteins"/>
    <property type="evidence" value="ECO:0007669"/>
    <property type="project" value="TreeGrafter"/>
</dbReference>
<name>A0A319D093_9EURO</name>
<dbReference type="Proteomes" id="UP000247810">
    <property type="component" value="Unassembled WGS sequence"/>
</dbReference>
<feature type="compositionally biased region" description="Low complexity" evidence="2">
    <location>
        <begin position="1"/>
        <end position="19"/>
    </location>
</feature>
<dbReference type="SUPFAM" id="SSF48452">
    <property type="entry name" value="TPR-like"/>
    <property type="match status" value="1"/>
</dbReference>
<dbReference type="InterPro" id="IPR019734">
    <property type="entry name" value="TPR_rpt"/>
</dbReference>
<dbReference type="GO" id="GO:0031942">
    <property type="term" value="C:i-AAA complex"/>
    <property type="evidence" value="ECO:0007669"/>
    <property type="project" value="TreeGrafter"/>
</dbReference>
<gene>
    <name evidence="4" type="ORF">BO71DRAFT_386507</name>
</gene>
<feature type="compositionally biased region" description="Basic residues" evidence="2">
    <location>
        <begin position="20"/>
        <end position="34"/>
    </location>
</feature>